<evidence type="ECO:0000256" key="2">
    <source>
        <dbReference type="SAM" id="Phobius"/>
    </source>
</evidence>
<accession>A0ABT0QYI6</accession>
<dbReference type="PANTHER" id="PTHR36840">
    <property type="entry name" value="BLL5714 PROTEIN"/>
    <property type="match status" value="1"/>
</dbReference>
<feature type="transmembrane region" description="Helical" evidence="2">
    <location>
        <begin position="400"/>
        <end position="417"/>
    </location>
</feature>
<dbReference type="RefSeq" id="WP_249736833.1">
    <property type="nucleotide sequence ID" value="NZ_JAKNCJ010000002.1"/>
</dbReference>
<dbReference type="Pfam" id="PF06772">
    <property type="entry name" value="LtrA"/>
    <property type="match status" value="1"/>
</dbReference>
<dbReference type="EMBL" id="JAKNCJ010000002">
    <property type="protein sequence ID" value="MCL6422714.1"/>
    <property type="molecule type" value="Genomic_DNA"/>
</dbReference>
<feature type="transmembrane region" description="Helical" evidence="2">
    <location>
        <begin position="174"/>
        <end position="197"/>
    </location>
</feature>
<evidence type="ECO:0000313" key="3">
    <source>
        <dbReference type="EMBL" id="MCL6422714.1"/>
    </source>
</evidence>
<proteinExistence type="predicted"/>
<evidence type="ECO:0000313" key="4">
    <source>
        <dbReference type="Proteomes" id="UP001203761"/>
    </source>
</evidence>
<keyword evidence="2" id="KW-0812">Transmembrane</keyword>
<comment type="caution">
    <text evidence="3">The sequence shown here is derived from an EMBL/GenBank/DDBJ whole genome shotgun (WGS) entry which is preliminary data.</text>
</comment>
<feature type="transmembrane region" description="Helical" evidence="2">
    <location>
        <begin position="209"/>
        <end position="230"/>
    </location>
</feature>
<organism evidence="3 4">
    <name type="scientific">Brachybacterium equifaecis</name>
    <dbReference type="NCBI Taxonomy" id="2910770"/>
    <lineage>
        <taxon>Bacteria</taxon>
        <taxon>Bacillati</taxon>
        <taxon>Actinomycetota</taxon>
        <taxon>Actinomycetes</taxon>
        <taxon>Micrococcales</taxon>
        <taxon>Dermabacteraceae</taxon>
        <taxon>Brachybacterium</taxon>
    </lineage>
</organism>
<feature type="transmembrane region" description="Helical" evidence="2">
    <location>
        <begin position="343"/>
        <end position="363"/>
    </location>
</feature>
<feature type="transmembrane region" description="Helical" evidence="2">
    <location>
        <begin position="294"/>
        <end position="317"/>
    </location>
</feature>
<reference evidence="3" key="1">
    <citation type="submission" date="2022-02" db="EMBL/GenBank/DDBJ databases">
        <authorList>
            <person name="Lee M."/>
            <person name="Kim S.-J."/>
            <person name="Jung M.-Y."/>
        </authorList>
    </citation>
    <scope>NUCLEOTIDE SEQUENCE</scope>
    <source>
        <strain evidence="3">JHP9</strain>
    </source>
</reference>
<dbReference type="PANTHER" id="PTHR36840:SF1">
    <property type="entry name" value="BLL5714 PROTEIN"/>
    <property type="match status" value="1"/>
</dbReference>
<sequence length="457" mass="48975">MLVSESCISRTSRSGPGSSGQATPASPSFLTRPDSFRPVVDRTPQGPLELDTRPPRPTRGGPSHPHARINARTPATPPDTAAQQHRERSRLELFFDLVFVYAMAQLTELVREDVSWRGFGHGVLGLLAVWWAWVCYTWLTNTFTTNRVVFRCLVIAAMAAMLLAASALPTAFSTGALVFGLALLTIRVIHLVLFVVAASHDEEHLRAGLLRLVPSLLIAPVLIAVAAAFPSPYRELLWIGAAIIDFGGPLVAGIEVFRVVPSYFVERHGNIIIIALGEAVVGLGTGASEHLQQPVVLAAAVLGVLIAASLWWTYFGLTAGAEQRLKDADGPERARLARDAYSYLHLPLVAGVAFFGFGASAALEHVSDPLPLLPAIALSGGVGLFYAADAAYRWRDHHQLVPDRLLTAAASLLIIPPALTMPAWSVLTALTAVGALRLTCELVRRPRIGPAVAGQVH</sequence>
<feature type="transmembrane region" description="Helical" evidence="2">
    <location>
        <begin position="116"/>
        <end position="136"/>
    </location>
</feature>
<keyword evidence="4" id="KW-1185">Reference proteome</keyword>
<evidence type="ECO:0000256" key="1">
    <source>
        <dbReference type="SAM" id="MobiDB-lite"/>
    </source>
</evidence>
<name>A0ABT0QYI6_9MICO</name>
<feature type="transmembrane region" description="Helical" evidence="2">
    <location>
        <begin position="369"/>
        <end position="388"/>
    </location>
</feature>
<keyword evidence="2" id="KW-0472">Membrane</keyword>
<feature type="region of interest" description="Disordered" evidence="1">
    <location>
        <begin position="1"/>
        <end position="83"/>
    </location>
</feature>
<feature type="transmembrane region" description="Helical" evidence="2">
    <location>
        <begin position="148"/>
        <end position="168"/>
    </location>
</feature>
<dbReference type="InterPro" id="IPR010640">
    <property type="entry name" value="Low_temperature_requirement_A"/>
</dbReference>
<gene>
    <name evidence="3" type="ORF">Bequi_04815</name>
</gene>
<protein>
    <submittedName>
        <fullName evidence="3">Low temperature requirement protein A</fullName>
    </submittedName>
</protein>
<feature type="compositionally biased region" description="Low complexity" evidence="1">
    <location>
        <begin position="9"/>
        <end position="20"/>
    </location>
</feature>
<keyword evidence="2" id="KW-1133">Transmembrane helix</keyword>
<dbReference type="Proteomes" id="UP001203761">
    <property type="component" value="Unassembled WGS sequence"/>
</dbReference>
<feature type="transmembrane region" description="Helical" evidence="2">
    <location>
        <begin position="269"/>
        <end position="288"/>
    </location>
</feature>
<feature type="transmembrane region" description="Helical" evidence="2">
    <location>
        <begin position="236"/>
        <end position="257"/>
    </location>
</feature>